<proteinExistence type="predicted"/>
<sequence length="394" mass="44683">MSICDLPPELKGTILSELADDKTALRCCRLISKDFESIAAPLAFKILNLSRRQGCSEKFTELLRGGSSILNHVKEIHFSALETQRHVFQADDIDDTIAMFGHLSEFPDLKALRLYFHDEFEEDVYEIEYGDMSPIRALQIGIFEALADSVLRNHLDLQELEIHGLLALPNESFHLDGTGLLFANLVTLQVQLVTTDAEYFDFTDEDYRTFWDVDLAKVLGAAQNLENLILISDEDTCGFNPQGWSRISLPNLKHIRLESIVFTYIQDFEQEVISPDYAGVEGFILRHGPSLESLDLSSCAIEVAEGDATPRTWAMIWKIFETSLPRLRSFKYDPLPGQHLPEDELCGFEGYVFYLEECRFVHDFDEDPVSATLDRVAYASLQRVIGDRRIALGS</sequence>
<gene>
    <name evidence="1" type="ORF">CVT26_002577</name>
</gene>
<evidence type="ECO:0000313" key="1">
    <source>
        <dbReference type="EMBL" id="PPQ64859.1"/>
    </source>
</evidence>
<dbReference type="EMBL" id="NHYE01005661">
    <property type="protein sequence ID" value="PPQ64859.1"/>
    <property type="molecule type" value="Genomic_DNA"/>
</dbReference>
<dbReference type="PANTHER" id="PTHR42057:SF2">
    <property type="entry name" value="F-BOX DOMAIN PROTEIN (AFU_ORTHOLOGUE AFUA_4G00200)-RELATED"/>
    <property type="match status" value="1"/>
</dbReference>
<reference evidence="1 2" key="1">
    <citation type="journal article" date="2018" name="Evol. Lett.">
        <title>Horizontal gene cluster transfer increased hallucinogenic mushroom diversity.</title>
        <authorList>
            <person name="Reynolds H.T."/>
            <person name="Vijayakumar V."/>
            <person name="Gluck-Thaler E."/>
            <person name="Korotkin H.B."/>
            <person name="Matheny P.B."/>
            <person name="Slot J.C."/>
        </authorList>
    </citation>
    <scope>NUCLEOTIDE SEQUENCE [LARGE SCALE GENOMIC DNA]</scope>
    <source>
        <strain evidence="1 2">SRW20</strain>
    </source>
</reference>
<evidence type="ECO:0008006" key="3">
    <source>
        <dbReference type="Google" id="ProtNLM"/>
    </source>
</evidence>
<dbReference type="OrthoDB" id="3030848at2759"/>
<name>A0A409VF31_9AGAR</name>
<protein>
    <recommendedName>
        <fullName evidence="3">F-box domain-containing protein</fullName>
    </recommendedName>
</protein>
<evidence type="ECO:0000313" key="2">
    <source>
        <dbReference type="Proteomes" id="UP000284706"/>
    </source>
</evidence>
<dbReference type="SUPFAM" id="SSF52047">
    <property type="entry name" value="RNI-like"/>
    <property type="match status" value="1"/>
</dbReference>
<comment type="caution">
    <text evidence="1">The sequence shown here is derived from an EMBL/GenBank/DDBJ whole genome shotgun (WGS) entry which is preliminary data.</text>
</comment>
<dbReference type="AlphaFoldDB" id="A0A409VF31"/>
<dbReference type="InterPro" id="IPR032675">
    <property type="entry name" value="LRR_dom_sf"/>
</dbReference>
<organism evidence="1 2">
    <name type="scientific">Gymnopilus dilepis</name>
    <dbReference type="NCBI Taxonomy" id="231916"/>
    <lineage>
        <taxon>Eukaryota</taxon>
        <taxon>Fungi</taxon>
        <taxon>Dikarya</taxon>
        <taxon>Basidiomycota</taxon>
        <taxon>Agaricomycotina</taxon>
        <taxon>Agaricomycetes</taxon>
        <taxon>Agaricomycetidae</taxon>
        <taxon>Agaricales</taxon>
        <taxon>Agaricineae</taxon>
        <taxon>Hymenogastraceae</taxon>
        <taxon>Gymnopilus</taxon>
    </lineage>
</organism>
<dbReference type="PANTHER" id="PTHR42057">
    <property type="entry name" value="F-BOX DOMAIN PROTEIN (AFU_ORTHOLOGUE AFUA_4G00200)"/>
    <property type="match status" value="1"/>
</dbReference>
<accession>A0A409VF31</accession>
<dbReference type="Gene3D" id="3.80.10.10">
    <property type="entry name" value="Ribonuclease Inhibitor"/>
    <property type="match status" value="1"/>
</dbReference>
<dbReference type="InParanoid" id="A0A409VF31"/>
<keyword evidence="2" id="KW-1185">Reference proteome</keyword>
<dbReference type="Proteomes" id="UP000284706">
    <property type="component" value="Unassembled WGS sequence"/>
</dbReference>